<proteinExistence type="predicted"/>
<comment type="subcellular location">
    <subcellularLocation>
        <location evidence="1">Membrane</location>
        <topology evidence="1">Multi-pass membrane protein</topology>
    </subcellularLocation>
</comment>
<dbReference type="Gene3D" id="1.20.1080.10">
    <property type="entry name" value="Glycerol uptake facilitator protein"/>
    <property type="match status" value="1"/>
</dbReference>
<feature type="transmembrane region" description="Helical" evidence="6">
    <location>
        <begin position="211"/>
        <end position="231"/>
    </location>
</feature>
<keyword evidence="3 6" id="KW-1133">Transmembrane helix</keyword>
<evidence type="ECO:0000313" key="8">
    <source>
        <dbReference type="Proteomes" id="UP001652542"/>
    </source>
</evidence>
<evidence type="ECO:0000256" key="6">
    <source>
        <dbReference type="SAM" id="Phobius"/>
    </source>
</evidence>
<dbReference type="Proteomes" id="UP001652542">
    <property type="component" value="Unassembled WGS sequence"/>
</dbReference>
<feature type="transmembrane region" description="Helical" evidence="6">
    <location>
        <begin position="50"/>
        <end position="73"/>
    </location>
</feature>
<feature type="transmembrane region" description="Helical" evidence="6">
    <location>
        <begin position="137"/>
        <end position="158"/>
    </location>
</feature>
<feature type="region of interest" description="Disordered" evidence="5">
    <location>
        <begin position="1"/>
        <end position="22"/>
    </location>
</feature>
<dbReference type="InterPro" id="IPR000292">
    <property type="entry name" value="For/NO2_transpt"/>
</dbReference>
<accession>A0ABT2ZCI1</accession>
<reference evidence="7 8" key="1">
    <citation type="submission" date="2022-10" db="EMBL/GenBank/DDBJ databases">
        <title>Defluviimonas sp. nov., isolated from ocean surface water.</title>
        <authorList>
            <person name="He W."/>
            <person name="Wang L."/>
            <person name="Zhang D.-F."/>
        </authorList>
    </citation>
    <scope>NUCLEOTIDE SEQUENCE [LARGE SCALE GENOMIC DNA]</scope>
    <source>
        <strain evidence="7 8">WL0002</strain>
    </source>
</reference>
<evidence type="ECO:0000313" key="7">
    <source>
        <dbReference type="EMBL" id="MCV2868850.1"/>
    </source>
</evidence>
<keyword evidence="8" id="KW-1185">Reference proteome</keyword>
<dbReference type="InterPro" id="IPR023271">
    <property type="entry name" value="Aquaporin-like"/>
</dbReference>
<feature type="transmembrane region" description="Helical" evidence="6">
    <location>
        <begin position="185"/>
        <end position="204"/>
    </location>
</feature>
<dbReference type="Pfam" id="PF01226">
    <property type="entry name" value="Form_Nir_trans"/>
    <property type="match status" value="1"/>
</dbReference>
<evidence type="ECO:0000256" key="5">
    <source>
        <dbReference type="SAM" id="MobiDB-lite"/>
    </source>
</evidence>
<feature type="transmembrane region" description="Helical" evidence="6">
    <location>
        <begin position="93"/>
        <end position="111"/>
    </location>
</feature>
<protein>
    <submittedName>
        <fullName evidence="7">Formate/nitrite transporter family protein</fullName>
    </submittedName>
</protein>
<sequence length="296" mass="32072">MAQKDPVKDQEESKHEASLTDHEIEAIEDHTPIRAVAIFESIRREGRMELLRPTSALTMSGFVAGLAIGLSVLSQGLLRSHLPVADWRPLVESLGYSIGFLIVILGQMQLFTENTIKAVCPVLDDTSARMFRRLARLWGLVLGSNLAGAATFGAVLWMTRNYQPDVWRAMHDISLHAVEFGTGEIVLRGIGAGWLVAALVWMTPNSGDARALMVIAITYLISLAGFAHVVAGATEVSLLILSGDLGFFSGVVGFLLPATVGNLLGGSVFFTILAWVQIRTELQGEDDDLIEAFRGD</sequence>
<keyword evidence="4 6" id="KW-0472">Membrane</keyword>
<dbReference type="PANTHER" id="PTHR30520:SF2">
    <property type="entry name" value="INNER MEMBRANE PROTEIN YFDC"/>
    <property type="match status" value="1"/>
</dbReference>
<evidence type="ECO:0000256" key="4">
    <source>
        <dbReference type="ARBA" id="ARBA00023136"/>
    </source>
</evidence>
<evidence type="ECO:0000256" key="3">
    <source>
        <dbReference type="ARBA" id="ARBA00022989"/>
    </source>
</evidence>
<dbReference type="PANTHER" id="PTHR30520">
    <property type="entry name" value="FORMATE TRANSPORTER-RELATED"/>
    <property type="match status" value="1"/>
</dbReference>
<gene>
    <name evidence="7" type="ORF">OEW28_09440</name>
</gene>
<keyword evidence="2 6" id="KW-0812">Transmembrane</keyword>
<dbReference type="RefSeq" id="WP_263734515.1">
    <property type="nucleotide sequence ID" value="NZ_JAOWKY010000002.1"/>
</dbReference>
<dbReference type="EMBL" id="JAOWKY010000002">
    <property type="protein sequence ID" value="MCV2868850.1"/>
    <property type="molecule type" value="Genomic_DNA"/>
</dbReference>
<name>A0ABT2ZCI1_9RHOB</name>
<organism evidence="7 8">
    <name type="scientific">Albidovulum marisflavi</name>
    <dbReference type="NCBI Taxonomy" id="2984159"/>
    <lineage>
        <taxon>Bacteria</taxon>
        <taxon>Pseudomonadati</taxon>
        <taxon>Pseudomonadota</taxon>
        <taxon>Alphaproteobacteria</taxon>
        <taxon>Rhodobacterales</taxon>
        <taxon>Paracoccaceae</taxon>
        <taxon>Albidovulum</taxon>
    </lineage>
</organism>
<comment type="caution">
    <text evidence="7">The sequence shown here is derived from an EMBL/GenBank/DDBJ whole genome shotgun (WGS) entry which is preliminary data.</text>
</comment>
<evidence type="ECO:0000256" key="1">
    <source>
        <dbReference type="ARBA" id="ARBA00004141"/>
    </source>
</evidence>
<evidence type="ECO:0000256" key="2">
    <source>
        <dbReference type="ARBA" id="ARBA00022692"/>
    </source>
</evidence>
<feature type="transmembrane region" description="Helical" evidence="6">
    <location>
        <begin position="251"/>
        <end position="276"/>
    </location>
</feature>